<evidence type="ECO:0000256" key="3">
    <source>
        <dbReference type="ARBA" id="ARBA00022737"/>
    </source>
</evidence>
<dbReference type="InterPro" id="IPR036322">
    <property type="entry name" value="WD40_repeat_dom_sf"/>
</dbReference>
<comment type="similarity">
    <text evidence="5">Belongs to the DPH7 family.</text>
</comment>
<dbReference type="InParanoid" id="A0A7R8UVX1"/>
<keyword evidence="2" id="KW-0853">WD repeat</keyword>
<dbReference type="OMA" id="LDMKWLP"/>
<dbReference type="Proteomes" id="UP000594454">
    <property type="component" value="Chromosome 4"/>
</dbReference>
<evidence type="ECO:0000256" key="2">
    <source>
        <dbReference type="ARBA" id="ARBA00022574"/>
    </source>
</evidence>
<dbReference type="PANTHER" id="PTHR46042:SF1">
    <property type="entry name" value="DIPHTHINE METHYLTRANSFERASE"/>
    <property type="match status" value="1"/>
</dbReference>
<keyword evidence="4" id="KW-0378">Hydrolase</keyword>
<protein>
    <recommendedName>
        <fullName evidence="6">methylated diphthine methylhydrolase</fullName>
        <ecNumber evidence="6">3.1.1.97</ecNumber>
    </recommendedName>
</protein>
<reference evidence="8 9" key="1">
    <citation type="submission" date="2020-11" db="EMBL/GenBank/DDBJ databases">
        <authorList>
            <person name="Wallbank WR R."/>
            <person name="Pardo Diaz C."/>
            <person name="Kozak K."/>
            <person name="Martin S."/>
            <person name="Jiggins C."/>
            <person name="Moest M."/>
            <person name="Warren A I."/>
            <person name="Generalovic N T."/>
            <person name="Byers J.R.P. K."/>
            <person name="Montejo-Kovacevich G."/>
            <person name="Yen C E."/>
        </authorList>
    </citation>
    <scope>NUCLEOTIDE SEQUENCE [LARGE SCALE GENOMIC DNA]</scope>
</reference>
<dbReference type="PANTHER" id="PTHR46042">
    <property type="entry name" value="DIPHTHINE METHYLTRANSFERASE"/>
    <property type="match status" value="1"/>
</dbReference>
<dbReference type="InterPro" id="IPR001680">
    <property type="entry name" value="WD40_rpt"/>
</dbReference>
<evidence type="ECO:0000313" key="8">
    <source>
        <dbReference type="EMBL" id="CAD7086873.1"/>
    </source>
</evidence>
<accession>A0A7R8UVX1</accession>
<name>A0A7R8UVX1_HERIL</name>
<dbReference type="Gene3D" id="2.130.10.10">
    <property type="entry name" value="YVTN repeat-like/Quinoprotein amine dehydrogenase"/>
    <property type="match status" value="1"/>
</dbReference>
<dbReference type="GO" id="GO:0017183">
    <property type="term" value="P:protein histidyl modification to diphthamide"/>
    <property type="evidence" value="ECO:0007669"/>
    <property type="project" value="TreeGrafter"/>
</dbReference>
<dbReference type="AlphaFoldDB" id="A0A7R8UVX1"/>
<organism evidence="8 9">
    <name type="scientific">Hermetia illucens</name>
    <name type="common">Black soldier fly</name>
    <dbReference type="NCBI Taxonomy" id="343691"/>
    <lineage>
        <taxon>Eukaryota</taxon>
        <taxon>Metazoa</taxon>
        <taxon>Ecdysozoa</taxon>
        <taxon>Arthropoda</taxon>
        <taxon>Hexapoda</taxon>
        <taxon>Insecta</taxon>
        <taxon>Pterygota</taxon>
        <taxon>Neoptera</taxon>
        <taxon>Endopterygota</taxon>
        <taxon>Diptera</taxon>
        <taxon>Brachycera</taxon>
        <taxon>Stratiomyomorpha</taxon>
        <taxon>Stratiomyidae</taxon>
        <taxon>Hermetiinae</taxon>
        <taxon>Hermetia</taxon>
    </lineage>
</organism>
<dbReference type="FunCoup" id="A0A7R8UVX1">
    <property type="interactions" value="1413"/>
</dbReference>
<dbReference type="InterPro" id="IPR015943">
    <property type="entry name" value="WD40/YVTN_repeat-like_dom_sf"/>
</dbReference>
<dbReference type="Pfam" id="PF00400">
    <property type="entry name" value="WD40"/>
    <property type="match status" value="1"/>
</dbReference>
<keyword evidence="9" id="KW-1185">Reference proteome</keyword>
<dbReference type="InterPro" id="IPR052415">
    <property type="entry name" value="Diphthine_MTase"/>
</dbReference>
<dbReference type="GO" id="GO:0061685">
    <property type="term" value="F:diphthine methylesterase activity"/>
    <property type="evidence" value="ECO:0007669"/>
    <property type="project" value="UniProtKB-EC"/>
</dbReference>
<dbReference type="EC" id="3.1.1.97" evidence="6"/>
<dbReference type="GO" id="GO:0005737">
    <property type="term" value="C:cytoplasm"/>
    <property type="evidence" value="ECO:0007669"/>
    <property type="project" value="TreeGrafter"/>
</dbReference>
<comment type="catalytic activity">
    <reaction evidence="7">
        <text>diphthine methyl ester-[translation elongation factor 2] + H2O = diphthine-[translation elongation factor 2] + methanol + H(+)</text>
        <dbReference type="Rhea" id="RHEA:42656"/>
        <dbReference type="Rhea" id="RHEA-COMP:10172"/>
        <dbReference type="Rhea" id="RHEA-COMP:10173"/>
        <dbReference type="ChEBI" id="CHEBI:15377"/>
        <dbReference type="ChEBI" id="CHEBI:15378"/>
        <dbReference type="ChEBI" id="CHEBI:17790"/>
        <dbReference type="ChEBI" id="CHEBI:79005"/>
        <dbReference type="ChEBI" id="CHEBI:82696"/>
        <dbReference type="EC" id="3.1.1.97"/>
    </reaction>
</comment>
<proteinExistence type="inferred from homology"/>
<evidence type="ECO:0000313" key="9">
    <source>
        <dbReference type="Proteomes" id="UP000594454"/>
    </source>
</evidence>
<sequence length="353" mass="40022">MKITTLHKIDTEYSADSVEWCPQDDYHSYFVCGTYQLEGNNSESTSPPCRRKGRIYLYQFNPETDELTEKFRIETAAILDMKWLPGANVEIPILAAANALGELIIYELVDDTLKEKHVLNLDKSFHNLLTLALDWEWNPVGENRIVASDSKGDISIVEYGSSGLQLVSSWSAHSFEAWTCTFDKWNPNTIFTGGDDTFLYTFDIRAPENVTKISTNKLHLAGVTSVLSHPTKPNILLTGSYDTNLRIFDSRQMGTPLASVTLNGGIWRIRPDVQDRNLLLCACMYENFSIVKISDDNTDMRCIAEYKEHTDICYGADWYQSKENNERMVMATCSFYDKKLCVSSVTEAGEVEE</sequence>
<evidence type="ECO:0000256" key="6">
    <source>
        <dbReference type="ARBA" id="ARBA00039131"/>
    </source>
</evidence>
<evidence type="ECO:0000256" key="1">
    <source>
        <dbReference type="ARBA" id="ARBA00005156"/>
    </source>
</evidence>
<dbReference type="SUPFAM" id="SSF50978">
    <property type="entry name" value="WD40 repeat-like"/>
    <property type="match status" value="1"/>
</dbReference>
<dbReference type="EMBL" id="LR899012">
    <property type="protein sequence ID" value="CAD7086873.1"/>
    <property type="molecule type" value="Genomic_DNA"/>
</dbReference>
<keyword evidence="3" id="KW-0677">Repeat</keyword>
<evidence type="ECO:0000256" key="4">
    <source>
        <dbReference type="ARBA" id="ARBA00022801"/>
    </source>
</evidence>
<evidence type="ECO:0000256" key="5">
    <source>
        <dbReference type="ARBA" id="ARBA00038092"/>
    </source>
</evidence>
<comment type="pathway">
    <text evidence="1">Protein modification; peptidyl-diphthamide biosynthesis.</text>
</comment>
<dbReference type="SMART" id="SM00320">
    <property type="entry name" value="WD40"/>
    <property type="match status" value="3"/>
</dbReference>
<gene>
    <name evidence="8" type="ORF">HERILL_LOCUS9613</name>
</gene>
<evidence type="ECO:0000256" key="7">
    <source>
        <dbReference type="ARBA" id="ARBA00047551"/>
    </source>
</evidence>